<dbReference type="Proteomes" id="UP000515511">
    <property type="component" value="Chromosome"/>
</dbReference>
<organism evidence="3 4">
    <name type="scientific">Leifsonia shinshuensis</name>
    <dbReference type="NCBI Taxonomy" id="150026"/>
    <lineage>
        <taxon>Bacteria</taxon>
        <taxon>Bacillati</taxon>
        <taxon>Actinomycetota</taxon>
        <taxon>Actinomycetes</taxon>
        <taxon>Micrococcales</taxon>
        <taxon>Microbacteriaceae</taxon>
        <taxon>Leifsonia</taxon>
    </lineage>
</organism>
<keyword evidence="3" id="KW-0067">ATP-binding</keyword>
<sequence length="642" mass="69967">MPPGPTHDCQAAPVDSIQVETNAAALPDEPGRGAGVPADVAEDDTADELSAGSRAGSFAAEHLSPSFPERAAWGTAGKLRAWQAEALDAYFVNEPRDFLAAATPGAGKTTFALRLATELLSRRVIERVTVVAPTEHLKRQWAEAAARVGLHLDPDFRNADGRYARHYKGAAVTYAQVAMRPSLHKDITESYRTLVILDEVHHGGDALSWGDGIRDAFERATRRLSLTGTPFRSDTAPIPFVSYLPDRQGIRTSVTDYNYGYGRALSDGVVRPVIFMVYAGHMRWRTKTGDEMEARLGEGNTKDITSQAWRTALDPRGEWIPAVLSAADRRLTEVRNSIPDAGGLVIATDHYAARAYADLLQQISGEPVTVVLSDEKEASDRIADFSAGDSRWMVAVRMVSEGVDVPRLAVGVYATSASTPLFFAQAIGRFVRARRRGETASVFLPNVPTLMALASALELERDHALDRPSEEGGEGDLWNPEDALVAEANKEGRASEALTELFAFEALGSEANFDRVVYDGREFGGFAVPGTDEELDFIGLPGILEPEQVHDLLMQRQQRQARRHSARPAAADGHPPAPLHRTLKEQRQLLNSLVGLYSKNSGEPHGLIHAELRRVCGGPAVAQASVSQLQARIEWLRKRIGR</sequence>
<evidence type="ECO:0000313" key="4">
    <source>
        <dbReference type="Proteomes" id="UP000515511"/>
    </source>
</evidence>
<dbReference type="InterPro" id="IPR027417">
    <property type="entry name" value="P-loop_NTPase"/>
</dbReference>
<dbReference type="KEGG" id="lse:F1C12_02845"/>
<evidence type="ECO:0000256" key="1">
    <source>
        <dbReference type="SAM" id="MobiDB-lite"/>
    </source>
</evidence>
<proteinExistence type="predicted"/>
<dbReference type="Pfam" id="PF04851">
    <property type="entry name" value="ResIII"/>
    <property type="match status" value="1"/>
</dbReference>
<dbReference type="GO" id="GO:0016787">
    <property type="term" value="F:hydrolase activity"/>
    <property type="evidence" value="ECO:0007669"/>
    <property type="project" value="InterPro"/>
</dbReference>
<evidence type="ECO:0000259" key="2">
    <source>
        <dbReference type="PROSITE" id="PS51192"/>
    </source>
</evidence>
<keyword evidence="3" id="KW-0378">Hydrolase</keyword>
<dbReference type="AlphaFoldDB" id="A0A7G6Y6Q9"/>
<gene>
    <name evidence="3" type="ORF">F1C12_02845</name>
</gene>
<feature type="region of interest" description="Disordered" evidence="1">
    <location>
        <begin position="558"/>
        <end position="578"/>
    </location>
</feature>
<dbReference type="Gene3D" id="3.40.50.300">
    <property type="entry name" value="P-loop containing nucleotide triphosphate hydrolases"/>
    <property type="match status" value="2"/>
</dbReference>
<dbReference type="GO" id="GO:0005829">
    <property type="term" value="C:cytosol"/>
    <property type="evidence" value="ECO:0007669"/>
    <property type="project" value="TreeGrafter"/>
</dbReference>
<name>A0A7G6Y6Q9_9MICO</name>
<dbReference type="InterPro" id="IPR050742">
    <property type="entry name" value="Helicase_Restrict-Modif_Enz"/>
</dbReference>
<dbReference type="InterPro" id="IPR001650">
    <property type="entry name" value="Helicase_C-like"/>
</dbReference>
<keyword evidence="3" id="KW-0347">Helicase</keyword>
<dbReference type="GO" id="GO:0005524">
    <property type="term" value="F:ATP binding"/>
    <property type="evidence" value="ECO:0007669"/>
    <property type="project" value="InterPro"/>
</dbReference>
<reference evidence="4" key="1">
    <citation type="submission" date="2019-09" db="EMBL/GenBank/DDBJ databases">
        <title>Antimicrobial potential of Antarctic Bacteria.</title>
        <authorList>
            <person name="Benaud N."/>
            <person name="Edwards R.J."/>
            <person name="Ferrari B.C."/>
        </authorList>
    </citation>
    <scope>NUCLEOTIDE SEQUENCE [LARGE SCALE GENOMIC DNA]</scope>
    <source>
        <strain evidence="4">INR9</strain>
    </source>
</reference>
<evidence type="ECO:0000313" key="3">
    <source>
        <dbReference type="EMBL" id="QNE34174.1"/>
    </source>
</evidence>
<dbReference type="GO" id="GO:0003677">
    <property type="term" value="F:DNA binding"/>
    <property type="evidence" value="ECO:0007669"/>
    <property type="project" value="InterPro"/>
</dbReference>
<dbReference type="GO" id="GO:0004386">
    <property type="term" value="F:helicase activity"/>
    <property type="evidence" value="ECO:0007669"/>
    <property type="project" value="UniProtKB-KW"/>
</dbReference>
<dbReference type="SMART" id="SM00487">
    <property type="entry name" value="DEXDc"/>
    <property type="match status" value="1"/>
</dbReference>
<dbReference type="PANTHER" id="PTHR47396:SF2">
    <property type="entry name" value="HELICASE ATP-BINDING DOMAIN-CONTAINING PROTEIN"/>
    <property type="match status" value="1"/>
</dbReference>
<dbReference type="PANTHER" id="PTHR47396">
    <property type="entry name" value="TYPE I RESTRICTION ENZYME ECOKI R PROTEIN"/>
    <property type="match status" value="1"/>
</dbReference>
<accession>A0A7G6Y6Q9</accession>
<dbReference type="Pfam" id="PF00271">
    <property type="entry name" value="Helicase_C"/>
    <property type="match status" value="1"/>
</dbReference>
<dbReference type="EMBL" id="CP043641">
    <property type="protein sequence ID" value="QNE34174.1"/>
    <property type="molecule type" value="Genomic_DNA"/>
</dbReference>
<dbReference type="SUPFAM" id="SSF52540">
    <property type="entry name" value="P-loop containing nucleoside triphosphate hydrolases"/>
    <property type="match status" value="1"/>
</dbReference>
<dbReference type="InterPro" id="IPR014001">
    <property type="entry name" value="Helicase_ATP-bd"/>
</dbReference>
<dbReference type="PROSITE" id="PS51192">
    <property type="entry name" value="HELICASE_ATP_BIND_1"/>
    <property type="match status" value="1"/>
</dbReference>
<protein>
    <submittedName>
        <fullName evidence="3">DEAD/DEAH box helicase</fullName>
    </submittedName>
</protein>
<keyword evidence="3" id="KW-0547">Nucleotide-binding</keyword>
<feature type="domain" description="Helicase ATP-binding" evidence="2">
    <location>
        <begin position="89"/>
        <end position="248"/>
    </location>
</feature>
<dbReference type="InterPro" id="IPR006935">
    <property type="entry name" value="Helicase/UvrB_N"/>
</dbReference>